<sequence length="241" mass="27048">MYEFFSNINHLLSEPFLNVFYQVESFPLIAAFVLGLVGALAPCQFTGNLGAITLYGNRSIQDQIAWKEAFFFTLGKITVFSVLGVLVWVLGSEFQQSLTLYFPWVRKLIGPMLILIGFFMIGWLTIRWNFNILKPPERKKGSLGAFLMGVSFSLGFCPTMFILFFVTLIPMVVSTSYGVVLPGIFAIGTSLPLLLALLVIWYFDLSGKVIKKKGRKVGHYVQRIAGLIMIVLGTVDTITYW</sequence>
<feature type="transmembrane region" description="Helical" evidence="1">
    <location>
        <begin position="108"/>
        <end position="126"/>
    </location>
</feature>
<evidence type="ECO:0000313" key="4">
    <source>
        <dbReference type="Proteomes" id="UP000481043"/>
    </source>
</evidence>
<comment type="caution">
    <text evidence="3">The sequence shown here is derived from an EMBL/GenBank/DDBJ whole genome shotgun (WGS) entry which is preliminary data.</text>
</comment>
<dbReference type="EMBL" id="JAAIWM010000009">
    <property type="protein sequence ID" value="NEY73802.1"/>
    <property type="molecule type" value="Genomic_DNA"/>
</dbReference>
<accession>A0A6M0QBS8</accession>
<dbReference type="Proteomes" id="UP000481043">
    <property type="component" value="Unassembled WGS sequence"/>
</dbReference>
<feature type="transmembrane region" description="Helical" evidence="1">
    <location>
        <begin position="224"/>
        <end position="240"/>
    </location>
</feature>
<feature type="domain" description="Urease accessory protein UreH-like transmembrane" evidence="2">
    <location>
        <begin position="30"/>
        <end position="234"/>
    </location>
</feature>
<dbReference type="RefSeq" id="WP_163181660.1">
    <property type="nucleotide sequence ID" value="NZ_JAAIWM010000009.1"/>
</dbReference>
<dbReference type="PANTHER" id="PTHR31272">
    <property type="entry name" value="CYTOCHROME C-TYPE BIOGENESIS PROTEIN HI_1454-RELATED"/>
    <property type="match status" value="1"/>
</dbReference>
<dbReference type="PANTHER" id="PTHR31272:SF4">
    <property type="entry name" value="CYTOCHROME C-TYPE BIOGENESIS PROTEIN HI_1454-RELATED"/>
    <property type="match status" value="1"/>
</dbReference>
<feature type="transmembrane region" description="Helical" evidence="1">
    <location>
        <begin position="179"/>
        <end position="203"/>
    </location>
</feature>
<dbReference type="InterPro" id="IPR039447">
    <property type="entry name" value="UreH-like_TM_dom"/>
</dbReference>
<organism evidence="3 4">
    <name type="scientific">Bacillus mesophilus</name>
    <dbReference type="NCBI Taxonomy" id="1808955"/>
    <lineage>
        <taxon>Bacteria</taxon>
        <taxon>Bacillati</taxon>
        <taxon>Bacillota</taxon>
        <taxon>Bacilli</taxon>
        <taxon>Bacillales</taxon>
        <taxon>Bacillaceae</taxon>
        <taxon>Bacillus</taxon>
    </lineage>
</organism>
<evidence type="ECO:0000256" key="1">
    <source>
        <dbReference type="SAM" id="Phobius"/>
    </source>
</evidence>
<keyword evidence="4" id="KW-1185">Reference proteome</keyword>
<dbReference type="Pfam" id="PF13386">
    <property type="entry name" value="DsbD_2"/>
    <property type="match status" value="1"/>
</dbReference>
<feature type="transmembrane region" description="Helical" evidence="1">
    <location>
        <begin position="28"/>
        <end position="57"/>
    </location>
</feature>
<proteinExistence type="predicted"/>
<keyword evidence="1" id="KW-1133">Transmembrane helix</keyword>
<dbReference type="AlphaFoldDB" id="A0A6M0QBS8"/>
<keyword evidence="1" id="KW-0472">Membrane</keyword>
<keyword evidence="1" id="KW-0812">Transmembrane</keyword>
<feature type="transmembrane region" description="Helical" evidence="1">
    <location>
        <begin position="146"/>
        <end position="173"/>
    </location>
</feature>
<reference evidence="3 4" key="1">
    <citation type="submission" date="2020-02" db="EMBL/GenBank/DDBJ databases">
        <title>Bacillus aquiflavi sp. nov., isolated from yellow water of strong flavor Chinese baijiu in Yibin region of China.</title>
        <authorList>
            <person name="Xie J."/>
        </authorList>
    </citation>
    <scope>NUCLEOTIDE SEQUENCE [LARGE SCALE GENOMIC DNA]</scope>
    <source>
        <strain evidence="3 4">SA4</strain>
    </source>
</reference>
<evidence type="ECO:0000259" key="2">
    <source>
        <dbReference type="Pfam" id="PF13386"/>
    </source>
</evidence>
<dbReference type="InterPro" id="IPR051790">
    <property type="entry name" value="Cytochrome_c-biogenesis_DsbD"/>
</dbReference>
<name>A0A6M0QBS8_9BACI</name>
<protein>
    <submittedName>
        <fullName evidence="3">Sulfite exporter TauE/SafE family protein</fullName>
    </submittedName>
</protein>
<feature type="transmembrane region" description="Helical" evidence="1">
    <location>
        <begin position="69"/>
        <end position="88"/>
    </location>
</feature>
<evidence type="ECO:0000313" key="3">
    <source>
        <dbReference type="EMBL" id="NEY73802.1"/>
    </source>
</evidence>
<gene>
    <name evidence="3" type="ORF">G4D63_18970</name>
</gene>